<proteinExistence type="predicted"/>
<evidence type="ECO:0000313" key="5">
    <source>
        <dbReference type="EMBL" id="CAF3719627.1"/>
    </source>
</evidence>
<evidence type="ECO:0000313" key="3">
    <source>
        <dbReference type="EMBL" id="CAF0944928.1"/>
    </source>
</evidence>
<evidence type="ECO:0000313" key="6">
    <source>
        <dbReference type="Proteomes" id="UP000663829"/>
    </source>
</evidence>
<feature type="transmembrane region" description="Helical" evidence="1">
    <location>
        <begin position="89"/>
        <end position="113"/>
    </location>
</feature>
<dbReference type="EMBL" id="CAJNOK010004656">
    <property type="protein sequence ID" value="CAF0944928.1"/>
    <property type="molecule type" value="Genomic_DNA"/>
</dbReference>
<dbReference type="EMBL" id="CAJNOQ010001046">
    <property type="protein sequence ID" value="CAF0863320.1"/>
    <property type="molecule type" value="Genomic_DNA"/>
</dbReference>
<keyword evidence="1" id="KW-0812">Transmembrane</keyword>
<reference evidence="2" key="1">
    <citation type="submission" date="2021-02" db="EMBL/GenBank/DDBJ databases">
        <authorList>
            <person name="Nowell W R."/>
        </authorList>
    </citation>
    <scope>NUCLEOTIDE SEQUENCE</scope>
</reference>
<gene>
    <name evidence="2" type="ORF">GPM918_LOCUS6704</name>
    <name evidence="3" type="ORF">OVA965_LOCUS11837</name>
    <name evidence="4" type="ORF">SRO942_LOCUS6704</name>
    <name evidence="5" type="ORF">TMI583_LOCUS11841</name>
</gene>
<organism evidence="2 6">
    <name type="scientific">Didymodactylos carnosus</name>
    <dbReference type="NCBI Taxonomy" id="1234261"/>
    <lineage>
        <taxon>Eukaryota</taxon>
        <taxon>Metazoa</taxon>
        <taxon>Spiralia</taxon>
        <taxon>Gnathifera</taxon>
        <taxon>Rotifera</taxon>
        <taxon>Eurotatoria</taxon>
        <taxon>Bdelloidea</taxon>
        <taxon>Philodinida</taxon>
        <taxon>Philodinidae</taxon>
        <taxon>Didymodactylos</taxon>
    </lineage>
</organism>
<dbReference type="Proteomes" id="UP000681722">
    <property type="component" value="Unassembled WGS sequence"/>
</dbReference>
<feature type="transmembrane region" description="Helical" evidence="1">
    <location>
        <begin position="176"/>
        <end position="199"/>
    </location>
</feature>
<evidence type="ECO:0000256" key="1">
    <source>
        <dbReference type="SAM" id="Phobius"/>
    </source>
</evidence>
<keyword evidence="1" id="KW-1133">Transmembrane helix</keyword>
<name>A0A813XDM6_9BILA</name>
<feature type="transmembrane region" description="Helical" evidence="1">
    <location>
        <begin position="125"/>
        <end position="147"/>
    </location>
</feature>
<dbReference type="Proteomes" id="UP000682733">
    <property type="component" value="Unassembled WGS sequence"/>
</dbReference>
<keyword evidence="6" id="KW-1185">Reference proteome</keyword>
<dbReference type="AlphaFoldDB" id="A0A813XDM6"/>
<evidence type="ECO:0000313" key="4">
    <source>
        <dbReference type="EMBL" id="CAF3650882.1"/>
    </source>
</evidence>
<dbReference type="Proteomes" id="UP000663829">
    <property type="component" value="Unassembled WGS sequence"/>
</dbReference>
<accession>A0A813XDM6</accession>
<protein>
    <submittedName>
        <fullName evidence="2">Uncharacterized protein</fullName>
    </submittedName>
</protein>
<dbReference type="EMBL" id="CAJOBC010001046">
    <property type="protein sequence ID" value="CAF3650882.1"/>
    <property type="molecule type" value="Genomic_DNA"/>
</dbReference>
<keyword evidence="1" id="KW-0472">Membrane</keyword>
<feature type="transmembrane region" description="Helical" evidence="1">
    <location>
        <begin position="31"/>
        <end position="53"/>
    </location>
</feature>
<comment type="caution">
    <text evidence="2">The sequence shown here is derived from an EMBL/GenBank/DDBJ whole genome shotgun (WGS) entry which is preliminary data.</text>
</comment>
<dbReference type="EMBL" id="CAJOBA010004661">
    <property type="protein sequence ID" value="CAF3719627.1"/>
    <property type="molecule type" value="Genomic_DNA"/>
</dbReference>
<sequence length="202" mass="22371">MFGFRFRSQCLKYFICCRFISDESSIYRRHFLSFCAFSTLLAACVATGVGLFLGFTGDTKRRISPCIVVLVLMFIIQVLFAIFDAKDASGVFLCVTILNIVIIGAFIGLYISSIFGVASYFPDKYANAIVVGTSIGILLAVISRIIAKEKSYFVDALLQMVVCRLVEPHLSPTAAVMLHLFVFFGAISGVVNSVFYRYIIIL</sequence>
<dbReference type="Proteomes" id="UP000677228">
    <property type="component" value="Unassembled WGS sequence"/>
</dbReference>
<feature type="transmembrane region" description="Helical" evidence="1">
    <location>
        <begin position="65"/>
        <end position="83"/>
    </location>
</feature>
<evidence type="ECO:0000313" key="2">
    <source>
        <dbReference type="EMBL" id="CAF0863320.1"/>
    </source>
</evidence>
<dbReference type="OrthoDB" id="1856718at2759"/>